<feature type="region of interest" description="Disordered" evidence="1">
    <location>
        <begin position="225"/>
        <end position="257"/>
    </location>
</feature>
<dbReference type="EMBL" id="JANPWB010000012">
    <property type="protein sequence ID" value="KAJ1116373.1"/>
    <property type="molecule type" value="Genomic_DNA"/>
</dbReference>
<evidence type="ECO:0000313" key="2">
    <source>
        <dbReference type="EMBL" id="KAJ1116373.1"/>
    </source>
</evidence>
<sequence length="257" mass="26148">MADTLAVSLCATAEAPTVEQRGVPTPDLGVWAILTDIRKSLSTLTVPPVMPVVQTAAPVQAATPIVPSPALQGQGSSTAQVPTQDVTTQALLVVAQLLANIDSPSTPAPPTIQWATNDTLKNSVAELKHQVEAIVAVRSATSVPSGAAGLSVTPSPGVQPFTPNSIDKGKITESNNNTSGGVAAGARQDMLLSQPGSLKGVTVVHPPGTCGFVCKLGAVFPPPKTNYASKGETHLSPQDKGGAGQHENCPPIQPCQP</sequence>
<proteinExistence type="predicted"/>
<name>A0AAV7NPR3_PLEWA</name>
<feature type="region of interest" description="Disordered" evidence="1">
    <location>
        <begin position="145"/>
        <end position="183"/>
    </location>
</feature>
<evidence type="ECO:0000313" key="3">
    <source>
        <dbReference type="Proteomes" id="UP001066276"/>
    </source>
</evidence>
<accession>A0AAV7NPR3</accession>
<dbReference type="AlphaFoldDB" id="A0AAV7NPR3"/>
<reference evidence="2" key="1">
    <citation type="journal article" date="2022" name="bioRxiv">
        <title>Sequencing and chromosome-scale assembly of the giantPleurodeles waltlgenome.</title>
        <authorList>
            <person name="Brown T."/>
            <person name="Elewa A."/>
            <person name="Iarovenko S."/>
            <person name="Subramanian E."/>
            <person name="Araus A.J."/>
            <person name="Petzold A."/>
            <person name="Susuki M."/>
            <person name="Suzuki K.-i.T."/>
            <person name="Hayashi T."/>
            <person name="Toyoda A."/>
            <person name="Oliveira C."/>
            <person name="Osipova E."/>
            <person name="Leigh N.D."/>
            <person name="Simon A."/>
            <person name="Yun M.H."/>
        </authorList>
    </citation>
    <scope>NUCLEOTIDE SEQUENCE</scope>
    <source>
        <strain evidence="2">20211129_DDA</strain>
        <tissue evidence="2">Liver</tissue>
    </source>
</reference>
<organism evidence="2 3">
    <name type="scientific">Pleurodeles waltl</name>
    <name type="common">Iberian ribbed newt</name>
    <dbReference type="NCBI Taxonomy" id="8319"/>
    <lineage>
        <taxon>Eukaryota</taxon>
        <taxon>Metazoa</taxon>
        <taxon>Chordata</taxon>
        <taxon>Craniata</taxon>
        <taxon>Vertebrata</taxon>
        <taxon>Euteleostomi</taxon>
        <taxon>Amphibia</taxon>
        <taxon>Batrachia</taxon>
        <taxon>Caudata</taxon>
        <taxon>Salamandroidea</taxon>
        <taxon>Salamandridae</taxon>
        <taxon>Pleurodelinae</taxon>
        <taxon>Pleurodeles</taxon>
    </lineage>
</organism>
<dbReference type="Proteomes" id="UP001066276">
    <property type="component" value="Chromosome 8"/>
</dbReference>
<evidence type="ECO:0000256" key="1">
    <source>
        <dbReference type="SAM" id="MobiDB-lite"/>
    </source>
</evidence>
<comment type="caution">
    <text evidence="2">The sequence shown here is derived from an EMBL/GenBank/DDBJ whole genome shotgun (WGS) entry which is preliminary data.</text>
</comment>
<feature type="compositionally biased region" description="Polar residues" evidence="1">
    <location>
        <begin position="152"/>
        <end position="165"/>
    </location>
</feature>
<keyword evidence="3" id="KW-1185">Reference proteome</keyword>
<protein>
    <submittedName>
        <fullName evidence="2">Uncharacterized protein</fullName>
    </submittedName>
</protein>
<gene>
    <name evidence="2" type="ORF">NDU88_004588</name>
</gene>